<evidence type="ECO:0000259" key="8">
    <source>
        <dbReference type="Pfam" id="PF00913"/>
    </source>
</evidence>
<dbReference type="GO" id="GO:0098552">
    <property type="term" value="C:side of membrane"/>
    <property type="evidence" value="ECO:0007669"/>
    <property type="project" value="UniProtKB-KW"/>
</dbReference>
<dbReference type="VEuPathDB" id="TriTrypDB:Tb427_000687400"/>
<feature type="chain" id="PRO_5012588344" evidence="7">
    <location>
        <begin position="18"/>
        <end position="411"/>
    </location>
</feature>
<keyword evidence="4" id="KW-0472">Membrane</keyword>
<dbReference type="InterPro" id="IPR001812">
    <property type="entry name" value="Trypano_VSG_A_N_dom"/>
</dbReference>
<name>A0A1J0R705_9TRYP</name>
<reference evidence="9" key="1">
    <citation type="submission" date="2016-08" db="EMBL/GenBank/DDBJ databases">
        <title>VSG repertoire of Trypanosoma brucei EATRO 1125.</title>
        <authorList>
            <person name="Cross G.A."/>
        </authorList>
    </citation>
    <scope>NUCLEOTIDE SEQUENCE</scope>
    <source>
        <strain evidence="9">EATRO 1125</strain>
    </source>
</reference>
<accession>A0A1J0R705</accession>
<dbReference type="GO" id="GO:0005886">
    <property type="term" value="C:plasma membrane"/>
    <property type="evidence" value="ECO:0007669"/>
    <property type="project" value="UniProtKB-SubCell"/>
</dbReference>
<dbReference type="AlphaFoldDB" id="A0A1J0R705"/>
<dbReference type="EMBL" id="KX699592">
    <property type="protein sequence ID" value="APD73548.1"/>
    <property type="molecule type" value="Genomic_DNA"/>
</dbReference>
<dbReference type="Pfam" id="PF00913">
    <property type="entry name" value="Trypan_glycop"/>
    <property type="match status" value="1"/>
</dbReference>
<evidence type="ECO:0000256" key="3">
    <source>
        <dbReference type="ARBA" id="ARBA00022622"/>
    </source>
</evidence>
<evidence type="ECO:0000256" key="5">
    <source>
        <dbReference type="ARBA" id="ARBA00023180"/>
    </source>
</evidence>
<sequence>MLASVAFSVIAAALVTGDPKALHSATLAIGDPCQTGDYLNNIKSVLKSKLSSGQLALKTMQKATAQLRLSAAAATGEEAKKYALLAASLAAYTDDKQKAYNAAVLTVAEGMGAAAALSFSQGVIQDVKEAATGDTAATNTRTVLANGFKAITPQLTVTAEGCCFSGKSRKANPAGQSRKIEEELEIKLHHLEAATAAAAGFGSNVLCETNGATGAIESCRTGYNDGSNIQYKGGKVLKTKEITYQRKLSANGDYEPKQDTPSNIFPPTKRFKELLAQIKEAESEVDNLDISFSTAATHLLTKTQTFQQLAAAIFVPESKSGEESKHEQSLQPIITAAYGSDDKELKNKIWDQVELISVKGRALGATENADVKNVGELAKLEQAVGFYIAQVAATAAATNLNGTTCKKSRAG</sequence>
<feature type="signal peptide" evidence="7">
    <location>
        <begin position="1"/>
        <end position="17"/>
    </location>
</feature>
<evidence type="ECO:0000256" key="2">
    <source>
        <dbReference type="ARBA" id="ARBA00022475"/>
    </source>
</evidence>
<keyword evidence="6" id="KW-0449">Lipoprotein</keyword>
<keyword evidence="7" id="KW-0732">Signal</keyword>
<evidence type="ECO:0000256" key="6">
    <source>
        <dbReference type="ARBA" id="ARBA00023288"/>
    </source>
</evidence>
<keyword evidence="2" id="KW-1003">Cell membrane</keyword>
<protein>
    <submittedName>
        <fullName evidence="9">Variant surface glycoprotein 1125.1323</fullName>
    </submittedName>
</protein>
<feature type="domain" description="Trypanosome variant surface glycoprotein A-type N-terminal" evidence="8">
    <location>
        <begin position="31"/>
        <end position="387"/>
    </location>
</feature>
<dbReference type="GO" id="GO:0042783">
    <property type="term" value="P:symbiont-mediated evasion of host immune response"/>
    <property type="evidence" value="ECO:0007669"/>
    <property type="project" value="InterPro"/>
</dbReference>
<evidence type="ECO:0000313" key="9">
    <source>
        <dbReference type="EMBL" id="APD73548.1"/>
    </source>
</evidence>
<dbReference type="Gene3D" id="3.90.150.10">
    <property type="entry name" value="Variant Surface Glycoprotein, subunit A domain 1"/>
    <property type="match status" value="1"/>
</dbReference>
<proteinExistence type="predicted"/>
<comment type="subcellular location">
    <subcellularLocation>
        <location evidence="1">Cell membrane</location>
        <topology evidence="1">Lipid-anchor</topology>
        <topology evidence="1">GPI-anchor</topology>
    </subcellularLocation>
</comment>
<dbReference type="SUPFAM" id="SSF58087">
    <property type="entry name" value="Variant surface glycoprotein (N-terminal domain)"/>
    <property type="match status" value="1"/>
</dbReference>
<keyword evidence="3" id="KW-0336">GPI-anchor</keyword>
<dbReference type="Gene3D" id="1.10.470.10">
    <property type="entry name" value="Variant Surface Glycoprotein, subunit A, domain 2"/>
    <property type="match status" value="1"/>
</dbReference>
<evidence type="ECO:0000256" key="4">
    <source>
        <dbReference type="ARBA" id="ARBA00023136"/>
    </source>
</evidence>
<organism evidence="9">
    <name type="scientific">Trypanosoma brucei</name>
    <dbReference type="NCBI Taxonomy" id="5691"/>
    <lineage>
        <taxon>Eukaryota</taxon>
        <taxon>Discoba</taxon>
        <taxon>Euglenozoa</taxon>
        <taxon>Kinetoplastea</taxon>
        <taxon>Metakinetoplastina</taxon>
        <taxon>Trypanosomatida</taxon>
        <taxon>Trypanosomatidae</taxon>
        <taxon>Trypanosoma</taxon>
    </lineage>
</organism>
<evidence type="ECO:0000256" key="1">
    <source>
        <dbReference type="ARBA" id="ARBA00004609"/>
    </source>
</evidence>
<evidence type="ECO:0000256" key="7">
    <source>
        <dbReference type="SAM" id="SignalP"/>
    </source>
</evidence>
<keyword evidence="5" id="KW-0325">Glycoprotein</keyword>